<evidence type="ECO:0008006" key="2">
    <source>
        <dbReference type="Google" id="ProtNLM"/>
    </source>
</evidence>
<evidence type="ECO:0000313" key="1">
    <source>
        <dbReference type="EMBL" id="MPL87571.1"/>
    </source>
</evidence>
<dbReference type="EMBL" id="VSSQ01000241">
    <property type="protein sequence ID" value="MPL87571.1"/>
    <property type="molecule type" value="Genomic_DNA"/>
</dbReference>
<reference evidence="1" key="1">
    <citation type="submission" date="2019-08" db="EMBL/GenBank/DDBJ databases">
        <authorList>
            <person name="Kucharzyk K."/>
            <person name="Murdoch R.W."/>
            <person name="Higgins S."/>
            <person name="Loffler F."/>
        </authorList>
    </citation>
    <scope>NUCLEOTIDE SEQUENCE</scope>
</reference>
<protein>
    <recommendedName>
        <fullName evidence="2">Major tropism determinant N-terminal domain-containing protein</fullName>
    </recommendedName>
</protein>
<proteinExistence type="predicted"/>
<gene>
    <name evidence="1" type="ORF">SDC9_33572</name>
</gene>
<accession>A0A644V8N2</accession>
<comment type="caution">
    <text evidence="1">The sequence shown here is derived from an EMBL/GenBank/DDBJ whole genome shotgun (WGS) entry which is preliminary data.</text>
</comment>
<organism evidence="1">
    <name type="scientific">bioreactor metagenome</name>
    <dbReference type="NCBI Taxonomy" id="1076179"/>
    <lineage>
        <taxon>unclassified sequences</taxon>
        <taxon>metagenomes</taxon>
        <taxon>ecological metagenomes</taxon>
    </lineage>
</organism>
<sequence>MSIIKVKRGLAANLPTTGMNPGEFLFATDTGDLYICQSATVKILLAKGTDLGLYLAKAQNLADVPDKAAARTNLGVYSTTEVDQLLAGLRWKDPVRACTTANITLSGAQTIDGVSLVAGDRVLVRAQTDAKTNGIYVVASGAWTRATNADSAAELLNAAVFASQGTQYADTAWVCTTDSISIGTSNITFVQFAGSSTYLGGYGVDITGNTIDLNLDELASDTAMVGSDQIVFIDISASGTARYKKITRDNFLAGLGITSDTYQVKVLAPSTPNYLDAVVTATEGVQKASAGSTMTIRLDVNALAAEAGIDPNLDMVPTYDASASVHRRASVNNLIADATIDGGSF</sequence>
<dbReference type="AlphaFoldDB" id="A0A644V8N2"/>
<name>A0A644V8N2_9ZZZZ</name>